<dbReference type="Gene3D" id="3.30.310.50">
    <property type="entry name" value="Alpha-D-phosphohexomutase, C-terminal domain"/>
    <property type="match status" value="1"/>
</dbReference>
<dbReference type="PANTHER" id="PTHR31283">
    <property type="entry name" value="EKC/KEOPS COMPLEX SUBUNIT PCC1 FAMILY MEMBER"/>
    <property type="match status" value="1"/>
</dbReference>
<dbReference type="AlphaFoldDB" id="A0ABD3RJC8"/>
<name>A0ABD3RJC8_9STRA</name>
<evidence type="ECO:0000313" key="3">
    <source>
        <dbReference type="Proteomes" id="UP001530377"/>
    </source>
</evidence>
<dbReference type="Proteomes" id="UP001530377">
    <property type="component" value="Unassembled WGS sequence"/>
</dbReference>
<dbReference type="PANTHER" id="PTHR31283:SF5">
    <property type="entry name" value="EKC_KEOPS COMPLEX SUBUNIT LAGE3"/>
    <property type="match status" value="1"/>
</dbReference>
<gene>
    <name evidence="2" type="ORF">ACHAXA_004263</name>
</gene>
<reference evidence="2 3" key="1">
    <citation type="submission" date="2024-10" db="EMBL/GenBank/DDBJ databases">
        <title>Updated reference genomes for cyclostephanoid diatoms.</title>
        <authorList>
            <person name="Roberts W.R."/>
            <person name="Alverson A.J."/>
        </authorList>
    </citation>
    <scope>NUCLEOTIDE SEQUENCE [LARGE SCALE GENOMIC DNA]</scope>
    <source>
        <strain evidence="2 3">AJA228-03</strain>
    </source>
</reference>
<keyword evidence="3" id="KW-1185">Reference proteome</keyword>
<dbReference type="EMBL" id="JALLPB020000231">
    <property type="protein sequence ID" value="KAL3811836.1"/>
    <property type="molecule type" value="Genomic_DNA"/>
</dbReference>
<proteinExistence type="inferred from homology"/>
<comment type="caution">
    <text evidence="2">The sequence shown here is derived from an EMBL/GenBank/DDBJ whole genome shotgun (WGS) entry which is preliminary data.</text>
</comment>
<comment type="similarity">
    <text evidence="1">Belongs to the CTAG/PCC1 family.</text>
</comment>
<dbReference type="InterPro" id="IPR015419">
    <property type="entry name" value="CTAG/Pcc1"/>
</dbReference>
<protein>
    <submittedName>
        <fullName evidence="2">Uncharacterized protein</fullName>
    </submittedName>
</protein>
<organism evidence="2 3">
    <name type="scientific">Cyclostephanos tholiformis</name>
    <dbReference type="NCBI Taxonomy" id="382380"/>
    <lineage>
        <taxon>Eukaryota</taxon>
        <taxon>Sar</taxon>
        <taxon>Stramenopiles</taxon>
        <taxon>Ochrophyta</taxon>
        <taxon>Bacillariophyta</taxon>
        <taxon>Coscinodiscophyceae</taxon>
        <taxon>Thalassiosirophycidae</taxon>
        <taxon>Stephanodiscales</taxon>
        <taxon>Stephanodiscaceae</taxon>
        <taxon>Cyclostephanos</taxon>
    </lineage>
</organism>
<dbReference type="Pfam" id="PF09341">
    <property type="entry name" value="Pcc1"/>
    <property type="match status" value="1"/>
</dbReference>
<sequence length="113" mass="12747">MKMAKIMNTRPYKCTARIALPSHLYAKHLIDVISVDREISDKVVKSFSVVGHDDGNDDDALIVGRDDDSSFGNTMRILQINFEATDAKMLRVSISTTYDMINVALQCFQEFVE</sequence>
<accession>A0ABD3RJC8</accession>
<evidence type="ECO:0000313" key="2">
    <source>
        <dbReference type="EMBL" id="KAL3811836.1"/>
    </source>
</evidence>
<evidence type="ECO:0000256" key="1">
    <source>
        <dbReference type="ARBA" id="ARBA00007073"/>
    </source>
</evidence>